<proteinExistence type="predicted"/>
<gene>
    <name evidence="1" type="ORF">METZ01_LOCUS347867</name>
</gene>
<organism evidence="1">
    <name type="scientific">marine metagenome</name>
    <dbReference type="NCBI Taxonomy" id="408172"/>
    <lineage>
        <taxon>unclassified sequences</taxon>
        <taxon>metagenomes</taxon>
        <taxon>ecological metagenomes</taxon>
    </lineage>
</organism>
<protein>
    <submittedName>
        <fullName evidence="1">Uncharacterized protein</fullName>
    </submittedName>
</protein>
<reference evidence="1" key="1">
    <citation type="submission" date="2018-05" db="EMBL/GenBank/DDBJ databases">
        <authorList>
            <person name="Lanie J.A."/>
            <person name="Ng W.-L."/>
            <person name="Kazmierczak K.M."/>
            <person name="Andrzejewski T.M."/>
            <person name="Davidsen T.M."/>
            <person name="Wayne K.J."/>
            <person name="Tettelin H."/>
            <person name="Glass J.I."/>
            <person name="Rusch D."/>
            <person name="Podicherti R."/>
            <person name="Tsui H.-C.T."/>
            <person name="Winkler M.E."/>
        </authorList>
    </citation>
    <scope>NUCLEOTIDE SEQUENCE</scope>
</reference>
<dbReference type="EMBL" id="UINC01120493">
    <property type="protein sequence ID" value="SVC95013.1"/>
    <property type="molecule type" value="Genomic_DNA"/>
</dbReference>
<name>A0A382RBB6_9ZZZZ</name>
<evidence type="ECO:0000313" key="1">
    <source>
        <dbReference type="EMBL" id="SVC95013.1"/>
    </source>
</evidence>
<accession>A0A382RBB6</accession>
<sequence length="66" mass="7765">MKRSSSNVILYPFLGGYHVGKRWYRQKKLLRKGFHNLYVKKYFTLNIGDKHHCAHDMLKSSALGLL</sequence>
<dbReference type="AlphaFoldDB" id="A0A382RBB6"/>